<dbReference type="EMBL" id="ARYM01000034">
    <property type="protein sequence ID" value="KCZ96764.1"/>
    <property type="molecule type" value="Genomic_DNA"/>
</dbReference>
<evidence type="ECO:0000313" key="3">
    <source>
        <dbReference type="EMBL" id="KCZ96764.1"/>
    </source>
</evidence>
<dbReference type="InterPro" id="IPR000073">
    <property type="entry name" value="AB_hydrolase_1"/>
</dbReference>
<dbReference type="Proteomes" id="UP000027100">
    <property type="component" value="Unassembled WGS sequence"/>
</dbReference>
<proteinExistence type="predicted"/>
<keyword evidence="4" id="KW-1185">Reference proteome</keyword>
<dbReference type="InterPro" id="IPR029058">
    <property type="entry name" value="AB_hydrolase_fold"/>
</dbReference>
<reference evidence="3 4" key="1">
    <citation type="journal article" date="2014" name="Antonie Van Leeuwenhoek">
        <title>Hyphomonas beringensis sp. nov. and Hyphomonas chukchiensis sp. nov., isolated from surface seawater of the Bering Sea and Chukchi Sea.</title>
        <authorList>
            <person name="Li C."/>
            <person name="Lai Q."/>
            <person name="Li G."/>
            <person name="Dong C."/>
            <person name="Wang J."/>
            <person name="Liao Y."/>
            <person name="Shao Z."/>
        </authorList>
    </citation>
    <scope>NUCLEOTIDE SEQUENCE [LARGE SCALE GENOMIC DNA]</scope>
    <source>
        <strain evidence="3 4">PS728</strain>
    </source>
</reference>
<dbReference type="PRINTS" id="PR00111">
    <property type="entry name" value="ABHYDROLASE"/>
</dbReference>
<dbReference type="InterPro" id="IPR051044">
    <property type="entry name" value="MAG_DAG_Lipase"/>
</dbReference>
<dbReference type="RefSeq" id="WP_084324442.1">
    <property type="nucleotide sequence ID" value="NZ_ARYM01000034.1"/>
</dbReference>
<evidence type="ECO:0000256" key="1">
    <source>
        <dbReference type="SAM" id="SignalP"/>
    </source>
</evidence>
<feature type="domain" description="Serine aminopeptidase S33" evidence="2">
    <location>
        <begin position="81"/>
        <end position="318"/>
    </location>
</feature>
<dbReference type="STRING" id="1280954.HPO_18335"/>
<name>A0A062VBU8_9PROT</name>
<protein>
    <recommendedName>
        <fullName evidence="2">Serine aminopeptidase S33 domain-containing protein</fullName>
    </recommendedName>
</protein>
<dbReference type="SUPFAM" id="SSF53474">
    <property type="entry name" value="alpha/beta-Hydrolases"/>
    <property type="match status" value="1"/>
</dbReference>
<evidence type="ECO:0000259" key="2">
    <source>
        <dbReference type="Pfam" id="PF12146"/>
    </source>
</evidence>
<dbReference type="PANTHER" id="PTHR11614">
    <property type="entry name" value="PHOSPHOLIPASE-RELATED"/>
    <property type="match status" value="1"/>
</dbReference>
<evidence type="ECO:0000313" key="4">
    <source>
        <dbReference type="Proteomes" id="UP000027100"/>
    </source>
</evidence>
<keyword evidence="1" id="KW-0732">Signal</keyword>
<feature type="chain" id="PRO_5001618854" description="Serine aminopeptidase S33 domain-containing protein" evidence="1">
    <location>
        <begin position="34"/>
        <end position="364"/>
    </location>
</feature>
<dbReference type="AlphaFoldDB" id="A0A062VBU8"/>
<gene>
    <name evidence="3" type="ORF">HPO_18335</name>
</gene>
<sequence>MTIDVVPSVLRPLTRGVLRLAAMVIASLSVAVAACATPVTQGALTPLGQVAPAFIPERNQFIAQDGARLGLTVWPAEGSDSPEYVVVGVHGMNDYANAFHMAAPYWAKHGVTTYAYDQRGFGRSPNKGIWPEEELLREDLRTAVDVARARHPGAIITVVGISMGGSVTLTAFGSDRPPKADRLIVSGPGLRGWGAINPLYRVSLWASAHANPDWLVVPPVGLVKIEPSDNNAMLRRTWSDPHMTYRTRIDQVYGLVALMENANNAVARLKPNVPTLISYGAKDIVIPENGVRRAAGILPSFVRTVYYPNGYHMLLRDLQAERVHADYLAFMKDPAAALPSGEGEWPFREGCKHWAAADRPPVAC</sequence>
<dbReference type="Pfam" id="PF12146">
    <property type="entry name" value="Hydrolase_4"/>
    <property type="match status" value="1"/>
</dbReference>
<accession>A0A062VBU8</accession>
<dbReference type="Gene3D" id="3.40.50.1820">
    <property type="entry name" value="alpha/beta hydrolase"/>
    <property type="match status" value="1"/>
</dbReference>
<dbReference type="eggNOG" id="COG2267">
    <property type="taxonomic scope" value="Bacteria"/>
</dbReference>
<feature type="signal peptide" evidence="1">
    <location>
        <begin position="1"/>
        <end position="33"/>
    </location>
</feature>
<organism evidence="3 4">
    <name type="scientific">Hyphomonas polymorpha PS728</name>
    <dbReference type="NCBI Taxonomy" id="1280954"/>
    <lineage>
        <taxon>Bacteria</taxon>
        <taxon>Pseudomonadati</taxon>
        <taxon>Pseudomonadota</taxon>
        <taxon>Alphaproteobacteria</taxon>
        <taxon>Hyphomonadales</taxon>
        <taxon>Hyphomonadaceae</taxon>
        <taxon>Hyphomonas</taxon>
    </lineage>
</organism>
<dbReference type="PATRIC" id="fig|1280954.3.peg.3692"/>
<dbReference type="InterPro" id="IPR022742">
    <property type="entry name" value="Hydrolase_4"/>
</dbReference>
<comment type="caution">
    <text evidence="3">The sequence shown here is derived from an EMBL/GenBank/DDBJ whole genome shotgun (WGS) entry which is preliminary data.</text>
</comment>